<keyword evidence="2" id="KW-1185">Reference proteome</keyword>
<reference evidence="1" key="1">
    <citation type="submission" date="2024-01" db="EMBL/GenBank/DDBJ databases">
        <title>Unpublished Manusciprt.</title>
        <authorList>
            <person name="Duman M."/>
            <person name="Valdes E.G."/>
            <person name="Ajmi N."/>
            <person name="Altun S."/>
            <person name="Saticioglu I.B."/>
        </authorList>
    </citation>
    <scope>NUCLEOTIDE SEQUENCE</scope>
    <source>
        <strain evidence="1">137P</strain>
    </source>
</reference>
<gene>
    <name evidence="1" type="ORF">V0R62_13360</name>
</gene>
<organism evidence="1 2">
    <name type="scientific">Pseudomonas carassii</name>
    <dbReference type="NCBI Taxonomy" id="3115855"/>
    <lineage>
        <taxon>Bacteria</taxon>
        <taxon>Pseudomonadati</taxon>
        <taxon>Pseudomonadota</taxon>
        <taxon>Gammaproteobacteria</taxon>
        <taxon>Pseudomonadales</taxon>
        <taxon>Pseudomonadaceae</taxon>
        <taxon>Pseudomonas</taxon>
    </lineage>
</organism>
<comment type="caution">
    <text evidence="1">The sequence shown here is derived from an EMBL/GenBank/DDBJ whole genome shotgun (WGS) entry which is preliminary data.</text>
</comment>
<name>A0ABU7HBE9_9PSED</name>
<evidence type="ECO:0000313" key="1">
    <source>
        <dbReference type="EMBL" id="MEE1888645.1"/>
    </source>
</evidence>
<proteinExistence type="predicted"/>
<dbReference type="RefSeq" id="WP_330104051.1">
    <property type="nucleotide sequence ID" value="NZ_JAZDCT010000015.1"/>
</dbReference>
<accession>A0ABU7HBE9</accession>
<dbReference type="Proteomes" id="UP001354227">
    <property type="component" value="Unassembled WGS sequence"/>
</dbReference>
<protein>
    <submittedName>
        <fullName evidence="1">Uncharacterized protein</fullName>
    </submittedName>
</protein>
<dbReference type="EMBL" id="JAZDCT010000015">
    <property type="protein sequence ID" value="MEE1888645.1"/>
    <property type="molecule type" value="Genomic_DNA"/>
</dbReference>
<evidence type="ECO:0000313" key="2">
    <source>
        <dbReference type="Proteomes" id="UP001354227"/>
    </source>
</evidence>
<sequence length="455" mass="49980">MAITLRVKNNYGGNLVSQKYQPVETPTLASDDKGDCLALVNGRIDVLRDTGKVPRALDFSTGGSWGGICATENNAASRPPLLVISSNRSAWIASGFARGQAMLDQLGVGHFTNISDPRAFDRPYSIPKEQPVPAWYFPPRVNDVNRRVYVIVHELEYGKYRDALNGVANLHVIGWSFRNDDGWQEGGDYPYVGFGASRFAAIEFAKRLRRDSGNRWNCAWLVDDNVYHLNSFKGLQAAEAAIAARSYVGLGFGSETATDTSDGIATKLKGNKLLGQQPGTYPAAAFRTDRVLQQAVLWDIDWLDRNNLNFSPYFIASAEDTSITNYLLANNFQFGIATEATILKQTTTGYDNDEGAELLGRIRYNYERWYAITEGLQQVVDQDGVATPQALKTFIVNKVFPASVMAAQVGNAEVRNRAICQAVESIMAVAVKLAGATPSHLFKPNDNAQQVTNVT</sequence>